<dbReference type="SUPFAM" id="SSF56219">
    <property type="entry name" value="DNase I-like"/>
    <property type="match status" value="1"/>
</dbReference>
<name>A0A4Y2A3Y9_ARAVE</name>
<reference evidence="3 4" key="1">
    <citation type="journal article" date="2019" name="Sci. Rep.">
        <title>Orb-weaving spider Araneus ventricosus genome elucidates the spidroin gene catalogue.</title>
        <authorList>
            <person name="Kono N."/>
            <person name="Nakamura H."/>
            <person name="Ohtoshi R."/>
            <person name="Moran D.A.P."/>
            <person name="Shinohara A."/>
            <person name="Yoshida Y."/>
            <person name="Fujiwara M."/>
            <person name="Mori M."/>
            <person name="Tomita M."/>
            <person name="Arakawa K."/>
        </authorList>
    </citation>
    <scope>NUCLEOTIDE SEQUENCE [LARGE SCALE GENOMIC DNA]</scope>
</reference>
<gene>
    <name evidence="3" type="ORF">AVEN_231029_1</name>
</gene>
<organism evidence="3 4">
    <name type="scientific">Araneus ventricosus</name>
    <name type="common">Orbweaver spider</name>
    <name type="synonym">Epeira ventricosa</name>
    <dbReference type="NCBI Taxonomy" id="182803"/>
    <lineage>
        <taxon>Eukaryota</taxon>
        <taxon>Metazoa</taxon>
        <taxon>Ecdysozoa</taxon>
        <taxon>Arthropoda</taxon>
        <taxon>Chelicerata</taxon>
        <taxon>Arachnida</taxon>
        <taxon>Araneae</taxon>
        <taxon>Araneomorphae</taxon>
        <taxon>Entelegynae</taxon>
        <taxon>Araneoidea</taxon>
        <taxon>Araneidae</taxon>
        <taxon>Araneus</taxon>
    </lineage>
</organism>
<dbReference type="AlphaFoldDB" id="A0A4Y2A3Y9"/>
<keyword evidence="1" id="KW-0175">Coiled coil</keyword>
<evidence type="ECO:0000259" key="2">
    <source>
        <dbReference type="Pfam" id="PF14529"/>
    </source>
</evidence>
<evidence type="ECO:0000313" key="3">
    <source>
        <dbReference type="EMBL" id="GBL74139.1"/>
    </source>
</evidence>
<dbReference type="Pfam" id="PF14529">
    <property type="entry name" value="Exo_endo_phos_2"/>
    <property type="match status" value="1"/>
</dbReference>
<proteinExistence type="predicted"/>
<protein>
    <recommendedName>
        <fullName evidence="2">Endonuclease/exonuclease/phosphatase domain-containing protein</fullName>
    </recommendedName>
</protein>
<comment type="caution">
    <text evidence="3">The sequence shown here is derived from an EMBL/GenBank/DDBJ whole genome shotgun (WGS) entry which is preliminary data.</text>
</comment>
<dbReference type="OrthoDB" id="6437038at2759"/>
<dbReference type="Gene3D" id="3.60.10.10">
    <property type="entry name" value="Endonuclease/exonuclease/phosphatase"/>
    <property type="match status" value="1"/>
</dbReference>
<sequence>MPSIDIKRNDTPLCVITTKLSYLEPRSTTKFKLTTSRNYSFGLGDFCLNDDDISSQGEILRYVIDFNIVTSEVNYHREDTNKLGSKIVDLKSTIAELDITSLNSKVKDLEKQIAFTEGKLAEADKVNAIISEGERNASRTRIVDPQKTCPLVIRPKVNFSIKTKYGANWIISVEPSIYAAIKKGRGCSLNGVSIVLMTSTWSDTVADVVALGIPKLNVEKLPGALNVGTIMPLKIVIKLSELTIKLTMLGPCLNKDLDIVLGHNTNHIVGLFVKLGVLELQIISAYFPLHDSIDSLTEEFTNFNSINKNVLILGDFNARSLIYNCNFEDIRGRAIIDFSTMNDLLNCNNKHSPPTFVSHSGRGWPDLTFANSIFNFIKKWEVVDLESLGDYRSISVQLDFDVPNINDFYFKTTYNKPKFVKNFQKLLPDLHSKLKNVKDRVSLDLFFKFFVDSVSECAYKSYRKSYRRKVDFRGSFLSRILNLEL</sequence>
<evidence type="ECO:0000256" key="1">
    <source>
        <dbReference type="SAM" id="Coils"/>
    </source>
</evidence>
<feature type="domain" description="Endonuclease/exonuclease/phosphatase" evidence="2">
    <location>
        <begin position="281"/>
        <end position="390"/>
    </location>
</feature>
<dbReference type="EMBL" id="BGPR01000004">
    <property type="protein sequence ID" value="GBL74139.1"/>
    <property type="molecule type" value="Genomic_DNA"/>
</dbReference>
<dbReference type="Proteomes" id="UP000499080">
    <property type="component" value="Unassembled WGS sequence"/>
</dbReference>
<dbReference type="InterPro" id="IPR036691">
    <property type="entry name" value="Endo/exonu/phosph_ase_sf"/>
</dbReference>
<keyword evidence="4" id="KW-1185">Reference proteome</keyword>
<accession>A0A4Y2A3Y9</accession>
<dbReference type="InterPro" id="IPR005135">
    <property type="entry name" value="Endo/exonuclease/phosphatase"/>
</dbReference>
<evidence type="ECO:0000313" key="4">
    <source>
        <dbReference type="Proteomes" id="UP000499080"/>
    </source>
</evidence>
<dbReference type="GO" id="GO:0003824">
    <property type="term" value="F:catalytic activity"/>
    <property type="evidence" value="ECO:0007669"/>
    <property type="project" value="InterPro"/>
</dbReference>
<feature type="coiled-coil region" evidence="1">
    <location>
        <begin position="99"/>
        <end position="126"/>
    </location>
</feature>